<reference evidence="15 16" key="1">
    <citation type="journal article" date="2007" name="Nature">
        <title>Genome of the marsupial Monodelphis domestica reveals innovation in non-coding sequences.</title>
        <authorList>
            <person name="Mikkelsen T.S."/>
            <person name="Wakefield M.J."/>
            <person name="Aken B."/>
            <person name="Amemiya C.T."/>
            <person name="Chang J.L."/>
            <person name="Duke S."/>
            <person name="Garber M."/>
            <person name="Gentles A.J."/>
            <person name="Goodstadt L."/>
            <person name="Heger A."/>
            <person name="Jurka J."/>
            <person name="Kamal M."/>
            <person name="Mauceli E."/>
            <person name="Searle S.M."/>
            <person name="Sharpe T."/>
            <person name="Baker M.L."/>
            <person name="Batzer M.A."/>
            <person name="Benos P.V."/>
            <person name="Belov K."/>
            <person name="Clamp M."/>
            <person name="Cook A."/>
            <person name="Cuff J."/>
            <person name="Das R."/>
            <person name="Davidow L."/>
            <person name="Deakin J.E."/>
            <person name="Fazzari M.J."/>
            <person name="Glass J.L."/>
            <person name="Grabherr M."/>
            <person name="Greally J.M."/>
            <person name="Gu W."/>
            <person name="Hore T.A."/>
            <person name="Huttley G.A."/>
            <person name="Kleber M."/>
            <person name="Jirtle R.L."/>
            <person name="Koina E."/>
            <person name="Lee J.T."/>
            <person name="Mahony S."/>
            <person name="Marra M.A."/>
            <person name="Miller R.D."/>
            <person name="Nicholls R.D."/>
            <person name="Oda M."/>
            <person name="Papenfuss A.T."/>
            <person name="Parra Z.E."/>
            <person name="Pollock D.D."/>
            <person name="Ray D.A."/>
            <person name="Schein J.E."/>
            <person name="Speed T.P."/>
            <person name="Thompson K."/>
            <person name="VandeBerg J.L."/>
            <person name="Wade C.M."/>
            <person name="Walker J.A."/>
            <person name="Waters P.D."/>
            <person name="Webber C."/>
            <person name="Weidman J.R."/>
            <person name="Xie X."/>
            <person name="Zody M.C."/>
            <person name="Baldwin J."/>
            <person name="Abdouelleil A."/>
            <person name="Abdulkadir J."/>
            <person name="Abebe A."/>
            <person name="Abera B."/>
            <person name="Abreu J."/>
            <person name="Acer S.C."/>
            <person name="Aftuck L."/>
            <person name="Alexander A."/>
            <person name="An P."/>
            <person name="Anderson E."/>
            <person name="Anderson S."/>
            <person name="Arachi H."/>
            <person name="Azer M."/>
            <person name="Bachantsang P."/>
            <person name="Barry A."/>
            <person name="Bayul T."/>
            <person name="Berlin A."/>
            <person name="Bessette D."/>
            <person name="Bloom T."/>
            <person name="Bloom T."/>
            <person name="Boguslavskiy L."/>
            <person name="Bonnet C."/>
            <person name="Boukhgalter B."/>
            <person name="Bourzgui I."/>
            <person name="Brown A."/>
            <person name="Cahill P."/>
            <person name="Channer S."/>
            <person name="Cheshatsang Y."/>
            <person name="Chuda L."/>
            <person name="Citroen M."/>
            <person name="Collymore A."/>
            <person name="Cooke P."/>
            <person name="Costello M."/>
            <person name="D'Aco K."/>
            <person name="Daza R."/>
            <person name="De Haan G."/>
            <person name="DeGray S."/>
            <person name="DeMaso C."/>
            <person name="Dhargay N."/>
            <person name="Dooley K."/>
            <person name="Dooley E."/>
            <person name="Doricent M."/>
            <person name="Dorje P."/>
            <person name="Dorjee K."/>
            <person name="Dupes A."/>
            <person name="Elong R."/>
            <person name="Falk J."/>
            <person name="Farina A."/>
            <person name="Faro S."/>
            <person name="Ferguson D."/>
            <person name="Fisher S."/>
            <person name="Foley C.D."/>
            <person name="Franke A."/>
            <person name="Friedrich D."/>
            <person name="Gadbois L."/>
            <person name="Gearin G."/>
            <person name="Gearin C.R."/>
            <person name="Giannoukos G."/>
            <person name="Goode T."/>
            <person name="Graham J."/>
            <person name="Grandbois E."/>
            <person name="Grewal S."/>
            <person name="Gyaltsen K."/>
            <person name="Hafez N."/>
            <person name="Hagos B."/>
            <person name="Hall J."/>
            <person name="Henson C."/>
            <person name="Hollinger A."/>
            <person name="Honan T."/>
            <person name="Huard M.D."/>
            <person name="Hughes L."/>
            <person name="Hurhula B."/>
            <person name="Husby M.E."/>
            <person name="Kamat A."/>
            <person name="Kanga B."/>
            <person name="Kashin S."/>
            <person name="Khazanovich D."/>
            <person name="Kisner P."/>
            <person name="Lance K."/>
            <person name="Lara M."/>
            <person name="Lee W."/>
            <person name="Lennon N."/>
            <person name="Letendre F."/>
            <person name="LeVine R."/>
            <person name="Lipovsky A."/>
            <person name="Liu X."/>
            <person name="Liu J."/>
            <person name="Liu S."/>
            <person name="Lokyitsang T."/>
            <person name="Lokyitsang Y."/>
            <person name="Lubonja R."/>
            <person name="Lui A."/>
            <person name="MacDonald P."/>
            <person name="Magnisalis V."/>
            <person name="Maru K."/>
            <person name="Matthews C."/>
            <person name="McCusker W."/>
            <person name="McDonough S."/>
            <person name="Mehta T."/>
            <person name="Meldrim J."/>
            <person name="Meneus L."/>
            <person name="Mihai O."/>
            <person name="Mihalev A."/>
            <person name="Mihova T."/>
            <person name="Mittelman R."/>
            <person name="Mlenga V."/>
            <person name="Montmayeur A."/>
            <person name="Mulrain L."/>
            <person name="Navidi A."/>
            <person name="Naylor J."/>
            <person name="Negash T."/>
            <person name="Nguyen T."/>
            <person name="Nguyen N."/>
            <person name="Nicol R."/>
            <person name="Norbu C."/>
            <person name="Norbu N."/>
            <person name="Novod N."/>
            <person name="O'Neill B."/>
            <person name="Osman S."/>
            <person name="Markiewicz E."/>
            <person name="Oyono O.L."/>
            <person name="Patti C."/>
            <person name="Phunkhang P."/>
            <person name="Pierre F."/>
            <person name="Priest M."/>
            <person name="Raghuraman S."/>
            <person name="Rege F."/>
            <person name="Reyes R."/>
            <person name="Rise C."/>
            <person name="Rogov P."/>
            <person name="Ross K."/>
            <person name="Ryan E."/>
            <person name="Settipalli S."/>
            <person name="Shea T."/>
            <person name="Sherpa N."/>
            <person name="Shi L."/>
            <person name="Shih D."/>
            <person name="Sparrow T."/>
            <person name="Spaulding J."/>
            <person name="Stalker J."/>
            <person name="Stange-Thomann N."/>
            <person name="Stavropoulos S."/>
            <person name="Stone C."/>
            <person name="Strader C."/>
            <person name="Tesfaye S."/>
            <person name="Thomson T."/>
            <person name="Thoulutsang Y."/>
            <person name="Thoulutsang D."/>
            <person name="Topham K."/>
            <person name="Topping I."/>
            <person name="Tsamla T."/>
            <person name="Vassiliev H."/>
            <person name="Vo A."/>
            <person name="Wangchuk T."/>
            <person name="Wangdi T."/>
            <person name="Weiand M."/>
            <person name="Wilkinson J."/>
            <person name="Wilson A."/>
            <person name="Yadav S."/>
            <person name="Young G."/>
            <person name="Yu Q."/>
            <person name="Zembek L."/>
            <person name="Zhong D."/>
            <person name="Zimmer A."/>
            <person name="Zwirko Z."/>
            <person name="Jaffe D.B."/>
            <person name="Alvarez P."/>
            <person name="Brockman W."/>
            <person name="Butler J."/>
            <person name="Chin C."/>
            <person name="Gnerre S."/>
            <person name="MacCallum I."/>
            <person name="Graves J.A."/>
            <person name="Ponting C.P."/>
            <person name="Breen M."/>
            <person name="Samollow P.B."/>
            <person name="Lander E.S."/>
            <person name="Lindblad-Toh K."/>
        </authorList>
    </citation>
    <scope>NUCLEOTIDE SEQUENCE [LARGE SCALE GENOMIC DNA]</scope>
</reference>
<organism evidence="15 16">
    <name type="scientific">Monodelphis domestica</name>
    <name type="common">Gray short-tailed opossum</name>
    <dbReference type="NCBI Taxonomy" id="13616"/>
    <lineage>
        <taxon>Eukaryota</taxon>
        <taxon>Metazoa</taxon>
        <taxon>Chordata</taxon>
        <taxon>Craniata</taxon>
        <taxon>Vertebrata</taxon>
        <taxon>Euteleostomi</taxon>
        <taxon>Mammalia</taxon>
        <taxon>Metatheria</taxon>
        <taxon>Didelphimorphia</taxon>
        <taxon>Didelphidae</taxon>
        <taxon>Monodelphis</taxon>
    </lineage>
</organism>
<keyword evidence="9 13" id="KW-0472">Membrane</keyword>
<feature type="transmembrane region" description="Helical" evidence="13">
    <location>
        <begin position="183"/>
        <end position="205"/>
    </location>
</feature>
<proteinExistence type="inferred from homology"/>
<keyword evidence="12 13" id="KW-0807">Transducer</keyword>
<dbReference type="FunFam" id="1.20.1070.10:FF:000033">
    <property type="entry name" value="Vomeronasal type-1 receptor"/>
    <property type="match status" value="1"/>
</dbReference>
<keyword evidence="6 13" id="KW-0812">Transmembrane</keyword>
<keyword evidence="7 13" id="KW-1133">Transmembrane helix</keyword>
<evidence type="ECO:0000313" key="16">
    <source>
        <dbReference type="Proteomes" id="UP000002280"/>
    </source>
</evidence>
<evidence type="ECO:0000256" key="1">
    <source>
        <dbReference type="ARBA" id="ARBA00003878"/>
    </source>
</evidence>
<keyword evidence="5 13" id="KW-0589">Pheromone response</keyword>
<evidence type="ECO:0000256" key="2">
    <source>
        <dbReference type="ARBA" id="ARBA00004651"/>
    </source>
</evidence>
<gene>
    <name evidence="15" type="primary">monDomV1R1229</name>
</gene>
<reference evidence="15" key="3">
    <citation type="submission" date="2025-09" db="UniProtKB">
        <authorList>
            <consortium name="Ensembl"/>
        </authorList>
    </citation>
    <scope>IDENTIFICATION</scope>
</reference>
<evidence type="ECO:0000256" key="4">
    <source>
        <dbReference type="ARBA" id="ARBA00022475"/>
    </source>
</evidence>
<dbReference type="Ensembl" id="ENSMODT00000070081.1">
    <property type="protein sequence ID" value="ENSMODP00000044771.1"/>
    <property type="gene ID" value="ENSMODG00000043856.1"/>
</dbReference>
<keyword evidence="11" id="KW-0325">Glycoprotein</keyword>
<dbReference type="PRINTS" id="PR01534">
    <property type="entry name" value="VOMERONASL1R"/>
</dbReference>
<evidence type="ECO:0000256" key="3">
    <source>
        <dbReference type="ARBA" id="ARBA00010663"/>
    </source>
</evidence>
<dbReference type="Gene3D" id="1.20.1070.10">
    <property type="entry name" value="Rhodopsin 7-helix transmembrane proteins"/>
    <property type="match status" value="1"/>
</dbReference>
<dbReference type="OMA" id="CPWVLIS"/>
<dbReference type="PANTHER" id="PTHR24062">
    <property type="entry name" value="VOMERONASAL TYPE-1 RECEPTOR"/>
    <property type="match status" value="1"/>
</dbReference>
<sequence>MSLYDTVLGIIFFSQTGVGVLGNSLFLCFYVFTLFSSHRSRLLDPILAQLTLTNTIVLLSQGCPLVNFYFGNIYFLGNLGCKMVFYFQRMSRGLAVCTTCLLSIFQAVTISPSSSRLAKHKVRVLKLISPSCLLCWIFNVIIEVNVPLHITGSRRINSNHTGGFEVLYCYWETKLKGKIILPFLRDILCVGGMVWASGYIIVLLYRHQRKVQHIHCTSHSQKTSPEIRATQTILLLLSIFVSAYCISCSFALYKVYGTDSGDWLVVVSIFTSLCFPTISPFLLIHRDTQIFRSCCASWQKPSLHS</sequence>
<dbReference type="GO" id="GO:0005886">
    <property type="term" value="C:plasma membrane"/>
    <property type="evidence" value="ECO:0000318"/>
    <property type="project" value="GO_Central"/>
</dbReference>
<dbReference type="Proteomes" id="UP000002280">
    <property type="component" value="Chromosome 4"/>
</dbReference>
<accession>A0A5F8GBT7</accession>
<evidence type="ECO:0000256" key="6">
    <source>
        <dbReference type="ARBA" id="ARBA00022692"/>
    </source>
</evidence>
<dbReference type="KEGG" id="mdo:100023719"/>
<evidence type="ECO:0000256" key="10">
    <source>
        <dbReference type="ARBA" id="ARBA00023170"/>
    </source>
</evidence>
<evidence type="ECO:0000256" key="13">
    <source>
        <dbReference type="RuleBase" id="RU364061"/>
    </source>
</evidence>
<protein>
    <recommendedName>
        <fullName evidence="13">Vomeronasal type-1 receptor</fullName>
    </recommendedName>
</protein>
<comment type="function">
    <text evidence="1">Putative pheromone receptor.</text>
</comment>
<reference evidence="15" key="2">
    <citation type="submission" date="2025-08" db="UniProtKB">
        <authorList>
            <consortium name="Ensembl"/>
        </authorList>
    </citation>
    <scope>IDENTIFICATION</scope>
</reference>
<evidence type="ECO:0000313" key="15">
    <source>
        <dbReference type="Ensembl" id="ENSMODP00000044771.1"/>
    </source>
</evidence>
<keyword evidence="8 13" id="KW-0297">G-protein coupled receptor</keyword>
<evidence type="ECO:0000256" key="7">
    <source>
        <dbReference type="ARBA" id="ARBA00022989"/>
    </source>
</evidence>
<dbReference type="RefSeq" id="NP_001160285.1">
    <property type="nucleotide sequence ID" value="NM_001166813.1"/>
</dbReference>
<dbReference type="AlphaFoldDB" id="A0A5F8GBT7"/>
<evidence type="ECO:0000256" key="12">
    <source>
        <dbReference type="ARBA" id="ARBA00023224"/>
    </source>
</evidence>
<dbReference type="GO" id="GO:0016503">
    <property type="term" value="F:pheromone receptor activity"/>
    <property type="evidence" value="ECO:0007669"/>
    <property type="project" value="InterPro"/>
</dbReference>
<dbReference type="Pfam" id="PF03402">
    <property type="entry name" value="V1R"/>
    <property type="match status" value="1"/>
</dbReference>
<feature type="domain" description="G-protein coupled receptors family 1 profile" evidence="14">
    <location>
        <begin position="22"/>
        <end position="283"/>
    </location>
</feature>
<dbReference type="CTD" id="100023719"/>
<evidence type="ECO:0000256" key="5">
    <source>
        <dbReference type="ARBA" id="ARBA00022507"/>
    </source>
</evidence>
<name>A0A5F8GBT7_MONDO</name>
<evidence type="ECO:0000259" key="14">
    <source>
        <dbReference type="PROSITE" id="PS50262"/>
    </source>
</evidence>
<dbReference type="InterPro" id="IPR017452">
    <property type="entry name" value="GPCR_Rhodpsn_7TM"/>
</dbReference>
<evidence type="ECO:0000256" key="9">
    <source>
        <dbReference type="ARBA" id="ARBA00023136"/>
    </source>
</evidence>
<keyword evidence="10 13" id="KW-0675">Receptor</keyword>
<comment type="subcellular location">
    <subcellularLocation>
        <location evidence="2 13">Cell membrane</location>
        <topology evidence="2 13">Multi-pass membrane protein</topology>
    </subcellularLocation>
</comment>
<dbReference type="GeneID" id="100023719"/>
<feature type="transmembrane region" description="Helical" evidence="13">
    <location>
        <begin position="6"/>
        <end position="35"/>
    </location>
</feature>
<dbReference type="GeneTree" id="ENSGT00960000186612"/>
<dbReference type="InParanoid" id="A0A5F8GBT7"/>
<dbReference type="SUPFAM" id="SSF81321">
    <property type="entry name" value="Family A G protein-coupled receptor-like"/>
    <property type="match status" value="1"/>
</dbReference>
<feature type="transmembrane region" description="Helical" evidence="13">
    <location>
        <begin position="232"/>
        <end position="253"/>
    </location>
</feature>
<evidence type="ECO:0000256" key="11">
    <source>
        <dbReference type="ARBA" id="ARBA00023180"/>
    </source>
</evidence>
<keyword evidence="16" id="KW-1185">Reference proteome</keyword>
<dbReference type="InterPro" id="IPR004072">
    <property type="entry name" value="Vmron_rcpt_1"/>
</dbReference>
<comment type="similarity">
    <text evidence="3 13">Belongs to the G-protein coupled receptor 1 family.</text>
</comment>
<dbReference type="OrthoDB" id="9449638at2759"/>
<evidence type="ECO:0000256" key="8">
    <source>
        <dbReference type="ARBA" id="ARBA00023040"/>
    </source>
</evidence>
<dbReference type="GO" id="GO:0005550">
    <property type="term" value="F:pheromone binding"/>
    <property type="evidence" value="ECO:0000318"/>
    <property type="project" value="GO_Central"/>
</dbReference>
<dbReference type="GO" id="GO:0007606">
    <property type="term" value="P:sensory perception of chemical stimulus"/>
    <property type="evidence" value="ECO:0007669"/>
    <property type="project" value="UniProtKB-ARBA"/>
</dbReference>
<feature type="transmembrane region" description="Helical" evidence="13">
    <location>
        <begin position="265"/>
        <end position="284"/>
    </location>
</feature>
<dbReference type="GO" id="GO:0019236">
    <property type="term" value="P:response to pheromone"/>
    <property type="evidence" value="ECO:0007669"/>
    <property type="project" value="UniProtKB-KW"/>
</dbReference>
<feature type="transmembrane region" description="Helical" evidence="13">
    <location>
        <begin position="90"/>
        <end position="112"/>
    </location>
</feature>
<keyword evidence="4 13" id="KW-1003">Cell membrane</keyword>
<dbReference type="PROSITE" id="PS50262">
    <property type="entry name" value="G_PROTEIN_RECEP_F1_2"/>
    <property type="match status" value="1"/>
</dbReference>